<dbReference type="EMBL" id="KB521250">
    <property type="protein sequence ID" value="EMP37835.1"/>
    <property type="molecule type" value="Genomic_DNA"/>
</dbReference>
<dbReference type="SUPFAM" id="SSF56219">
    <property type="entry name" value="DNase I-like"/>
    <property type="match status" value="1"/>
</dbReference>
<evidence type="ECO:0000256" key="4">
    <source>
        <dbReference type="ARBA" id="ARBA00023121"/>
    </source>
</evidence>
<evidence type="ECO:0000313" key="11">
    <source>
        <dbReference type="Proteomes" id="UP000031443"/>
    </source>
</evidence>
<dbReference type="SMART" id="SM00128">
    <property type="entry name" value="IPPc"/>
    <property type="match status" value="1"/>
</dbReference>
<dbReference type="PANTHER" id="PTHR11200">
    <property type="entry name" value="INOSITOL 5-PHOSPHATASE"/>
    <property type="match status" value="1"/>
</dbReference>
<organism evidence="10 11">
    <name type="scientific">Chelonia mydas</name>
    <name type="common">Green sea-turtle</name>
    <name type="synonym">Chelonia agassizi</name>
    <dbReference type="NCBI Taxonomy" id="8469"/>
    <lineage>
        <taxon>Eukaryota</taxon>
        <taxon>Metazoa</taxon>
        <taxon>Chordata</taxon>
        <taxon>Craniata</taxon>
        <taxon>Vertebrata</taxon>
        <taxon>Euteleostomi</taxon>
        <taxon>Archelosauria</taxon>
        <taxon>Testudinata</taxon>
        <taxon>Testudines</taxon>
        <taxon>Cryptodira</taxon>
        <taxon>Durocryptodira</taxon>
        <taxon>Americhelydia</taxon>
        <taxon>Chelonioidea</taxon>
        <taxon>Cheloniidae</taxon>
        <taxon>Chelonia</taxon>
    </lineage>
</organism>
<dbReference type="GO" id="GO:0004439">
    <property type="term" value="F:phosphatidylinositol-4,5-bisphosphate 5-phosphatase activity"/>
    <property type="evidence" value="ECO:0007669"/>
    <property type="project" value="TreeGrafter"/>
</dbReference>
<dbReference type="GO" id="GO:0034485">
    <property type="term" value="F:phosphatidylinositol-3,4,5-trisphosphate 5-phosphatase activity"/>
    <property type="evidence" value="ECO:0007669"/>
    <property type="project" value="TreeGrafter"/>
</dbReference>
<keyword evidence="3" id="KW-0007">Acetylation</keyword>
<dbReference type="FunFam" id="3.30.530.20:FF:000004">
    <property type="entry name" value="Phosphatidylinositol transfer protein alpha isoform"/>
    <property type="match status" value="1"/>
</dbReference>
<dbReference type="SUPFAM" id="SSF55961">
    <property type="entry name" value="Bet v1-like"/>
    <property type="match status" value="1"/>
</dbReference>
<comment type="similarity">
    <text evidence="7">Belongs to the PtdIns transfer protein family. PI transfer class I subfamily.</text>
</comment>
<dbReference type="CDD" id="cd08888">
    <property type="entry name" value="SRPBCC_PITPNA-B_like"/>
    <property type="match status" value="1"/>
</dbReference>
<dbReference type="InterPro" id="IPR023393">
    <property type="entry name" value="START-like_dom_sf"/>
</dbReference>
<dbReference type="FunFam" id="2.60.40.2840:FF:000003">
    <property type="entry name" value="Phosphatidylinositol 4,5-bisphosphate 5-phosphatase A"/>
    <property type="match status" value="1"/>
</dbReference>
<evidence type="ECO:0000259" key="9">
    <source>
        <dbReference type="SMART" id="SM00128"/>
    </source>
</evidence>
<feature type="domain" description="Inositol polyphosphate-related phosphatase" evidence="9">
    <location>
        <begin position="353"/>
        <end position="630"/>
    </location>
</feature>
<comment type="similarity">
    <text evidence="1">Belongs to the inositol 1,4,5-trisphosphate 5-phosphatase type II family.</text>
</comment>
<dbReference type="InterPro" id="IPR000300">
    <property type="entry name" value="IPPc"/>
</dbReference>
<dbReference type="GO" id="GO:0046627">
    <property type="term" value="P:negative regulation of insulin receptor signaling pathway"/>
    <property type="evidence" value="ECO:0007669"/>
    <property type="project" value="TreeGrafter"/>
</dbReference>
<evidence type="ECO:0000313" key="10">
    <source>
        <dbReference type="EMBL" id="EMP37835.1"/>
    </source>
</evidence>
<protein>
    <submittedName>
        <fullName evidence="10">Inositol polyphosphate 5-phosphatase K</fullName>
    </submittedName>
</protein>
<evidence type="ECO:0000256" key="8">
    <source>
        <dbReference type="SAM" id="MobiDB-lite"/>
    </source>
</evidence>
<dbReference type="Pfam" id="PF02121">
    <property type="entry name" value="IP_trans"/>
    <property type="match status" value="1"/>
</dbReference>
<gene>
    <name evidence="10" type="ORF">UY3_05119</name>
</gene>
<dbReference type="Gene3D" id="3.60.10.10">
    <property type="entry name" value="Endonuclease/exonuclease/phosphatase"/>
    <property type="match status" value="2"/>
</dbReference>
<dbReference type="eggNOG" id="KOG0565">
    <property type="taxonomic scope" value="Eukaryota"/>
</dbReference>
<reference evidence="11" key="1">
    <citation type="journal article" date="2013" name="Nat. Genet.">
        <title>The draft genomes of soft-shell turtle and green sea turtle yield insights into the development and evolution of the turtle-specific body plan.</title>
        <authorList>
            <person name="Wang Z."/>
            <person name="Pascual-Anaya J."/>
            <person name="Zadissa A."/>
            <person name="Li W."/>
            <person name="Niimura Y."/>
            <person name="Huang Z."/>
            <person name="Li C."/>
            <person name="White S."/>
            <person name="Xiong Z."/>
            <person name="Fang D."/>
            <person name="Wang B."/>
            <person name="Ming Y."/>
            <person name="Chen Y."/>
            <person name="Zheng Y."/>
            <person name="Kuraku S."/>
            <person name="Pignatelli M."/>
            <person name="Herrero J."/>
            <person name="Beal K."/>
            <person name="Nozawa M."/>
            <person name="Li Q."/>
            <person name="Wang J."/>
            <person name="Zhang H."/>
            <person name="Yu L."/>
            <person name="Shigenobu S."/>
            <person name="Wang J."/>
            <person name="Liu J."/>
            <person name="Flicek P."/>
            <person name="Searle S."/>
            <person name="Wang J."/>
            <person name="Kuratani S."/>
            <person name="Yin Y."/>
            <person name="Aken B."/>
            <person name="Zhang G."/>
            <person name="Irie N."/>
        </authorList>
    </citation>
    <scope>NUCLEOTIDE SEQUENCE [LARGE SCALE GENOMIC DNA]</scope>
</reference>
<dbReference type="Gene3D" id="3.30.530.20">
    <property type="match status" value="1"/>
</dbReference>
<dbReference type="STRING" id="8469.M7BQ69"/>
<evidence type="ECO:0000256" key="1">
    <source>
        <dbReference type="ARBA" id="ARBA00005910"/>
    </source>
</evidence>
<dbReference type="PANTHER" id="PTHR11200:SF117">
    <property type="entry name" value="INOSITOL POLYPHOSPHATE 5-PHOSPHATASE K"/>
    <property type="match status" value="1"/>
</dbReference>
<evidence type="ECO:0000256" key="5">
    <source>
        <dbReference type="ARBA" id="ARBA00023723"/>
    </source>
</evidence>
<dbReference type="GO" id="GO:0005783">
    <property type="term" value="C:endoplasmic reticulum"/>
    <property type="evidence" value="ECO:0007669"/>
    <property type="project" value="TreeGrafter"/>
</dbReference>
<proteinExistence type="inferred from homology"/>
<dbReference type="InterPro" id="IPR036691">
    <property type="entry name" value="Endo/exonu/phosph_ase_sf"/>
</dbReference>
<dbReference type="PRINTS" id="PR00391">
    <property type="entry name" value="PITRANSFER"/>
</dbReference>
<comment type="catalytic activity">
    <reaction evidence="6">
        <text>a 1,2-diacyl-sn-glycero-3-phospho-(1D-myo-inositol)(in) = a 1,2-diacyl-sn-glycero-3-phospho-(1D-myo-inositol)(out)</text>
        <dbReference type="Rhea" id="RHEA:38691"/>
        <dbReference type="ChEBI" id="CHEBI:57880"/>
    </reaction>
    <physiologicalReaction direction="left-to-right" evidence="6">
        <dbReference type="Rhea" id="RHEA:38692"/>
    </physiologicalReaction>
</comment>
<dbReference type="AlphaFoldDB" id="M7BQ69"/>
<dbReference type="GO" id="GO:0046856">
    <property type="term" value="P:phosphatidylinositol dephosphorylation"/>
    <property type="evidence" value="ECO:0007669"/>
    <property type="project" value="InterPro"/>
</dbReference>
<evidence type="ECO:0000256" key="7">
    <source>
        <dbReference type="ARBA" id="ARBA00038104"/>
    </source>
</evidence>
<name>M7BQ69_CHEMY</name>
<dbReference type="InterPro" id="IPR055261">
    <property type="entry name" value="PI_transfer_N"/>
</dbReference>
<dbReference type="Pfam" id="PF22669">
    <property type="entry name" value="Exo_endo_phos2"/>
    <property type="match status" value="1"/>
</dbReference>
<dbReference type="Pfam" id="PF17751">
    <property type="entry name" value="SKICH"/>
    <property type="match status" value="1"/>
</dbReference>
<keyword evidence="4" id="KW-0446">Lipid-binding</keyword>
<dbReference type="InterPro" id="IPR001666">
    <property type="entry name" value="PI_transfer"/>
</dbReference>
<dbReference type="Gene3D" id="2.60.40.2840">
    <property type="match status" value="1"/>
</dbReference>
<sequence length="766" mass="87904">MLLDKNGTQTVAGTAEKNRVILPVSVEEYQVGQLYSVAEASKNETGGGEGVEVLMNEPYERDGERGQYTHKIYHLQRYRNSYGWSAAGTGQLSSPQTLKSSTSPLLHTGDHLNEYMKDDFLIKIETWHKPDLGMQENVHKLEPDVWKNVEAVYIDIADRNQVLSKDYKQEEDPAKFKSVKTGRGPLGPNWKKELGKQTDCPYMCAYKLVTVKFKWWGLQNKVENFIQKQEKRLFTNFHRQLFCWLDKWVDLTMEDIRRMEEETKKQLDEMASLNSEDALQDSSSLSLFDLESLHPFRSRSASFSSTGSSGRLQLRQRVAQLMACVEDISSDDEIHEEVSRTLDEAFLIWGKKLKDKLHLVTWNVGTASPPPDVTGLLQLSSQGPSMDMYVIGLQEVNSKILNFLSDLAFDDPWSIFFMTVFSPLGYIKGNKGGVTIRMSLYGHTICFMNCHLPAHIENAEQRLDDFEKILEMQQFEDESVPNILDHDILFWFGDLNFRIADYGIHFIRESISNSRYNLLWEKDQLNMAKKKEAFLQEFIEGPLQFKPTYKFDLHSDVYDTSGKKRKPAWTDRILWRVKNLSQHPSEDGDLCEGEQTISVTLNNYISHMSYGISDHKPVTGTFGLQVKPLLSTPLVTLNPEGEWNAARDVLISYSTLSEFPSSTWDWIGLYQVAFRHVNDYVTYTWVKDDEISSSEDVTQVYISADEIPHAGGEFLLCYYSHNMQSIAGISQPFQIQPSRRSVDKEMAQENINGVEKPHSPEPYDEF</sequence>
<keyword evidence="2" id="KW-0813">Transport</keyword>
<dbReference type="CDD" id="cd09094">
    <property type="entry name" value="INPP5c_INPP5J-like"/>
    <property type="match status" value="1"/>
</dbReference>
<keyword evidence="11" id="KW-1185">Reference proteome</keyword>
<accession>M7BQ69</accession>
<comment type="catalytic activity">
    <reaction evidence="5">
        <text>a 1,2-diacyl-sn-glycero-3-phosphocholine(in) = a 1,2-diacyl-sn-glycero-3-phosphocholine(out)</text>
        <dbReference type="Rhea" id="RHEA:38571"/>
        <dbReference type="ChEBI" id="CHEBI:57643"/>
    </reaction>
    <physiologicalReaction direction="left-to-right" evidence="5">
        <dbReference type="Rhea" id="RHEA:38572"/>
    </physiologicalReaction>
</comment>
<dbReference type="Proteomes" id="UP000031443">
    <property type="component" value="Unassembled WGS sequence"/>
</dbReference>
<feature type="compositionally biased region" description="Basic and acidic residues" evidence="8">
    <location>
        <begin position="755"/>
        <end position="766"/>
    </location>
</feature>
<dbReference type="GO" id="GO:0045719">
    <property type="term" value="P:negative regulation of glycogen biosynthetic process"/>
    <property type="evidence" value="ECO:0007669"/>
    <property type="project" value="TreeGrafter"/>
</dbReference>
<evidence type="ECO:0000256" key="3">
    <source>
        <dbReference type="ARBA" id="ARBA00022990"/>
    </source>
</evidence>
<dbReference type="InterPro" id="IPR041611">
    <property type="entry name" value="SKICH"/>
</dbReference>
<evidence type="ECO:0000256" key="6">
    <source>
        <dbReference type="ARBA" id="ARBA00024146"/>
    </source>
</evidence>
<dbReference type="GO" id="GO:0005548">
    <property type="term" value="F:phospholipid transporter activity"/>
    <property type="evidence" value="ECO:0007669"/>
    <property type="project" value="InterPro"/>
</dbReference>
<dbReference type="GO" id="GO:0005886">
    <property type="term" value="C:plasma membrane"/>
    <property type="evidence" value="ECO:0007669"/>
    <property type="project" value="TreeGrafter"/>
</dbReference>
<dbReference type="GO" id="GO:0008289">
    <property type="term" value="F:lipid binding"/>
    <property type="evidence" value="ECO:0007669"/>
    <property type="project" value="UniProtKB-KW"/>
</dbReference>
<dbReference type="GO" id="GO:0016312">
    <property type="term" value="F:inositol bisphosphate phosphatase activity"/>
    <property type="evidence" value="ECO:0007669"/>
    <property type="project" value="TreeGrafter"/>
</dbReference>
<dbReference type="GO" id="GO:0001726">
    <property type="term" value="C:ruffle"/>
    <property type="evidence" value="ECO:0007669"/>
    <property type="project" value="TreeGrafter"/>
</dbReference>
<dbReference type="InterPro" id="IPR046985">
    <property type="entry name" value="IP5"/>
</dbReference>
<evidence type="ECO:0000256" key="2">
    <source>
        <dbReference type="ARBA" id="ARBA00022448"/>
    </source>
</evidence>
<feature type="region of interest" description="Disordered" evidence="8">
    <location>
        <begin position="738"/>
        <end position="766"/>
    </location>
</feature>
<dbReference type="GO" id="GO:0051898">
    <property type="term" value="P:negative regulation of phosphatidylinositol 3-kinase/protein kinase B signal transduction"/>
    <property type="evidence" value="ECO:0007669"/>
    <property type="project" value="TreeGrafter"/>
</dbReference>